<gene>
    <name evidence="2" type="ORF">HMPREF0682_1162</name>
</gene>
<organism evidence="2 3">
    <name type="scientific">Propionibacterium acidifaciens F0233</name>
    <dbReference type="NCBI Taxonomy" id="553198"/>
    <lineage>
        <taxon>Bacteria</taxon>
        <taxon>Bacillati</taxon>
        <taxon>Actinomycetota</taxon>
        <taxon>Actinomycetes</taxon>
        <taxon>Propionibacteriales</taxon>
        <taxon>Propionibacteriaceae</taxon>
        <taxon>Propionibacterium</taxon>
    </lineage>
</organism>
<dbReference type="Proteomes" id="UP000017052">
    <property type="component" value="Unassembled WGS sequence"/>
</dbReference>
<evidence type="ECO:0008006" key="4">
    <source>
        <dbReference type="Google" id="ProtNLM"/>
    </source>
</evidence>
<feature type="region of interest" description="Disordered" evidence="1">
    <location>
        <begin position="184"/>
        <end position="203"/>
    </location>
</feature>
<proteinExistence type="predicted"/>
<evidence type="ECO:0000313" key="3">
    <source>
        <dbReference type="Proteomes" id="UP000017052"/>
    </source>
</evidence>
<evidence type="ECO:0000256" key="1">
    <source>
        <dbReference type="SAM" id="MobiDB-lite"/>
    </source>
</evidence>
<reference evidence="2" key="1">
    <citation type="submission" date="2013-08" db="EMBL/GenBank/DDBJ databases">
        <authorList>
            <person name="Durkin A.S."/>
            <person name="Haft D.R."/>
            <person name="McCorrison J."/>
            <person name="Torralba M."/>
            <person name="Gillis M."/>
            <person name="Haft D.H."/>
            <person name="Methe B."/>
            <person name="Sutton G."/>
            <person name="Nelson K.E."/>
        </authorList>
    </citation>
    <scope>NUCLEOTIDE SEQUENCE [LARGE SCALE GENOMIC DNA]</scope>
    <source>
        <strain evidence="2">F0233</strain>
    </source>
</reference>
<protein>
    <recommendedName>
        <fullName evidence="4">Transposase Helix-turn-helix domain-containing protein</fullName>
    </recommendedName>
</protein>
<feature type="compositionally biased region" description="Basic residues" evidence="1">
    <location>
        <begin position="191"/>
        <end position="203"/>
    </location>
</feature>
<sequence>MTKNNQGADREPHAITRLTHARIQDLCQKIHAATGGDPPAAGSRRLGPHRSIRLVLASLRHNLGQESLAEPFAISQPTVSGVLFAQTPPIAAAPAENASTADDLEPGTRLIIDGTPIPCWAWHDKPELHSGEHHTTGVNLQVACSPTGHPAWPPTRCPAAPTTRGPSPNPASSTAAMTLRAMIRPDVLSHPAHRRQGIRRTGT</sequence>
<keyword evidence="3" id="KW-1185">Reference proteome</keyword>
<dbReference type="AlphaFoldDB" id="U2RDI4"/>
<evidence type="ECO:0000313" key="2">
    <source>
        <dbReference type="EMBL" id="ERK51628.1"/>
    </source>
</evidence>
<name>U2RDI4_9ACTN</name>
<accession>U2RDI4</accession>
<comment type="caution">
    <text evidence="2">The sequence shown here is derived from an EMBL/GenBank/DDBJ whole genome shotgun (WGS) entry which is preliminary data.</text>
</comment>
<dbReference type="EMBL" id="ACVN02000273">
    <property type="protein sequence ID" value="ERK51628.1"/>
    <property type="molecule type" value="Genomic_DNA"/>
</dbReference>